<dbReference type="InterPro" id="IPR054416">
    <property type="entry name" value="GST_UstS-like_C"/>
</dbReference>
<protein>
    <recommendedName>
        <fullName evidence="1">GST N-terminal domain-containing protein</fullName>
    </recommendedName>
</protein>
<dbReference type="Pfam" id="PF22041">
    <property type="entry name" value="GST_C_7"/>
    <property type="match status" value="1"/>
</dbReference>
<dbReference type="InterPro" id="IPR036249">
    <property type="entry name" value="Thioredoxin-like_sf"/>
</dbReference>
<evidence type="ECO:0000313" key="2">
    <source>
        <dbReference type="EMBL" id="KAK4504902.1"/>
    </source>
</evidence>
<keyword evidence="3" id="KW-1185">Reference proteome</keyword>
<dbReference type="PROSITE" id="PS50404">
    <property type="entry name" value="GST_NTER"/>
    <property type="match status" value="1"/>
</dbReference>
<proteinExistence type="predicted"/>
<dbReference type="Gene3D" id="3.40.30.10">
    <property type="entry name" value="Glutaredoxin"/>
    <property type="match status" value="1"/>
</dbReference>
<evidence type="ECO:0000313" key="3">
    <source>
        <dbReference type="Proteomes" id="UP001305779"/>
    </source>
</evidence>
<dbReference type="EMBL" id="JAXOVC010000002">
    <property type="protein sequence ID" value="KAK4504902.1"/>
    <property type="molecule type" value="Genomic_DNA"/>
</dbReference>
<organism evidence="2 3">
    <name type="scientific">Zasmidium cellare</name>
    <name type="common">Wine cellar mold</name>
    <name type="synonym">Racodium cellare</name>
    <dbReference type="NCBI Taxonomy" id="395010"/>
    <lineage>
        <taxon>Eukaryota</taxon>
        <taxon>Fungi</taxon>
        <taxon>Dikarya</taxon>
        <taxon>Ascomycota</taxon>
        <taxon>Pezizomycotina</taxon>
        <taxon>Dothideomycetes</taxon>
        <taxon>Dothideomycetidae</taxon>
        <taxon>Mycosphaerellales</taxon>
        <taxon>Mycosphaerellaceae</taxon>
        <taxon>Zasmidium</taxon>
    </lineage>
</organism>
<accession>A0ABR0ETF0</accession>
<comment type="caution">
    <text evidence="2">The sequence shown here is derived from an EMBL/GenBank/DDBJ whole genome shotgun (WGS) entry which is preliminary data.</text>
</comment>
<dbReference type="Gene3D" id="1.20.1050.10">
    <property type="match status" value="1"/>
</dbReference>
<dbReference type="InterPro" id="IPR004045">
    <property type="entry name" value="Glutathione_S-Trfase_N"/>
</dbReference>
<name>A0ABR0ETF0_ZASCE</name>
<reference evidence="2 3" key="1">
    <citation type="journal article" date="2023" name="G3 (Bethesda)">
        <title>A chromosome-level genome assembly of Zasmidium syzygii isolated from banana leaves.</title>
        <authorList>
            <person name="van Westerhoven A.C."/>
            <person name="Mehrabi R."/>
            <person name="Talebi R."/>
            <person name="Steentjes M.B.F."/>
            <person name="Corcolon B."/>
            <person name="Chong P.A."/>
            <person name="Kema G.H.J."/>
            <person name="Seidl M.F."/>
        </authorList>
    </citation>
    <scope>NUCLEOTIDE SEQUENCE [LARGE SCALE GENOMIC DNA]</scope>
    <source>
        <strain evidence="2 3">P124</strain>
    </source>
</reference>
<dbReference type="InterPro" id="IPR036282">
    <property type="entry name" value="Glutathione-S-Trfase_C_sf"/>
</dbReference>
<dbReference type="SUPFAM" id="SSF52833">
    <property type="entry name" value="Thioredoxin-like"/>
    <property type="match status" value="1"/>
</dbReference>
<dbReference type="Proteomes" id="UP001305779">
    <property type="component" value="Unassembled WGS sequence"/>
</dbReference>
<evidence type="ECO:0000259" key="1">
    <source>
        <dbReference type="PROSITE" id="PS50404"/>
    </source>
</evidence>
<feature type="domain" description="GST N-terminal" evidence="1">
    <location>
        <begin position="2"/>
        <end position="90"/>
    </location>
</feature>
<gene>
    <name evidence="2" type="ORF">PRZ48_002865</name>
</gene>
<sequence>MSEEIVLYDLPSQAPCRTRLALNFKGVPYKTEWVPYIRLQETIKSFGVTPHPPGSWSEYSVPTVRFPDGTYVMDSAAIAKELESRYPTPSLKLNPDLEAEAQGAMGEVFMALVVPLMPYATDIVSLEDLEWFKKDRAGRFGMTVEDAFNREKDPVPHLEAAKPAFEKVAQVLTAHKLDQGPFILGSVPCYADFYLMTTMQMFHQGSEEGFDLILRNAPPELKDLFKACQRWTTKQD</sequence>
<dbReference type="Pfam" id="PF13409">
    <property type="entry name" value="GST_N_2"/>
    <property type="match status" value="1"/>
</dbReference>
<dbReference type="SUPFAM" id="SSF47616">
    <property type="entry name" value="GST C-terminal domain-like"/>
    <property type="match status" value="1"/>
</dbReference>